<keyword evidence="3" id="KW-0282">Flagellum</keyword>
<evidence type="ECO:0000313" key="5">
    <source>
        <dbReference type="Proteomes" id="UP000283297"/>
    </source>
</evidence>
<dbReference type="RefSeq" id="WP_118370830.1">
    <property type="nucleotide sequence ID" value="NZ_JANGBN010000017.1"/>
</dbReference>
<keyword evidence="3" id="KW-0966">Cell projection</keyword>
<dbReference type="Proteomes" id="UP000283297">
    <property type="component" value="Unassembled WGS sequence"/>
</dbReference>
<proteinExistence type="predicted"/>
<keyword evidence="1" id="KW-0472">Membrane</keyword>
<reference evidence="5 6" key="1">
    <citation type="submission" date="2018-08" db="EMBL/GenBank/DDBJ databases">
        <title>A genome reference for cultivated species of the human gut microbiota.</title>
        <authorList>
            <person name="Zou Y."/>
            <person name="Xue W."/>
            <person name="Luo G."/>
        </authorList>
    </citation>
    <scope>NUCLEOTIDE SEQUENCE [LARGE SCALE GENOMIC DNA]</scope>
    <source>
        <strain evidence="4 5">AF38-24</strain>
        <strain evidence="3 6">AM47-6BH</strain>
    </source>
</reference>
<evidence type="ECO:0000259" key="2">
    <source>
        <dbReference type="Pfam" id="PF16982"/>
    </source>
</evidence>
<feature type="transmembrane region" description="Helical" evidence="1">
    <location>
        <begin position="27"/>
        <end position="46"/>
    </location>
</feature>
<gene>
    <name evidence="4" type="ORF">DW028_13165</name>
    <name evidence="3" type="ORF">DW967_12125</name>
</gene>
<organism evidence="3 6">
    <name type="scientific">Agathobacter rectalis</name>
    <dbReference type="NCBI Taxonomy" id="39491"/>
    <lineage>
        <taxon>Bacteria</taxon>
        <taxon>Bacillati</taxon>
        <taxon>Bacillota</taxon>
        <taxon>Clostridia</taxon>
        <taxon>Lachnospirales</taxon>
        <taxon>Lachnospiraceae</taxon>
        <taxon>Agathobacter</taxon>
    </lineage>
</organism>
<dbReference type="AlphaFoldDB" id="A0A413Q4U0"/>
<name>A0A413Q4U0_9FIRM</name>
<keyword evidence="1" id="KW-1133">Transmembrane helix</keyword>
<comment type="caution">
    <text evidence="3">The sequence shown here is derived from an EMBL/GenBank/DDBJ whole genome shotgun (WGS) entry which is preliminary data.</text>
</comment>
<sequence>MWLLMNDLGLKARLAFSKFMCDEEGDVNIVSIVVLIGIAVLLAVFFKGQIMDLLETLFGTIKDKANSAVSGE</sequence>
<dbReference type="EMBL" id="QSES01000024">
    <property type="protein sequence ID" value="RGZ90114.1"/>
    <property type="molecule type" value="Genomic_DNA"/>
</dbReference>
<evidence type="ECO:0000313" key="6">
    <source>
        <dbReference type="Proteomes" id="UP000283721"/>
    </source>
</evidence>
<dbReference type="Proteomes" id="UP000283721">
    <property type="component" value="Unassembled WGS sequence"/>
</dbReference>
<keyword evidence="1" id="KW-0812">Transmembrane</keyword>
<evidence type="ECO:0000313" key="3">
    <source>
        <dbReference type="EMBL" id="RGZ90114.1"/>
    </source>
</evidence>
<accession>A0A413Q4U0</accession>
<evidence type="ECO:0000256" key="1">
    <source>
        <dbReference type="SAM" id="Phobius"/>
    </source>
</evidence>
<dbReference type="InterPro" id="IPR031564">
    <property type="entry name" value="Flp1-like"/>
</dbReference>
<dbReference type="Pfam" id="PF16982">
    <property type="entry name" value="Flp1_like"/>
    <property type="match status" value="1"/>
</dbReference>
<feature type="domain" description="Putative Flagellin Flp1-like" evidence="2">
    <location>
        <begin position="18"/>
        <end position="66"/>
    </location>
</feature>
<evidence type="ECO:0000313" key="4">
    <source>
        <dbReference type="EMBL" id="RHL26754.1"/>
    </source>
</evidence>
<dbReference type="EMBL" id="QRON01000012">
    <property type="protein sequence ID" value="RHL26754.1"/>
    <property type="molecule type" value="Genomic_DNA"/>
</dbReference>
<keyword evidence="3" id="KW-0969">Cilium</keyword>
<protein>
    <submittedName>
        <fullName evidence="3">Flagellin-like protein</fullName>
    </submittedName>
</protein>